<proteinExistence type="predicted"/>
<accession>K1TUY2</accession>
<dbReference type="GO" id="GO:0003872">
    <property type="term" value="F:6-phosphofructokinase activity"/>
    <property type="evidence" value="ECO:0007669"/>
    <property type="project" value="InterPro"/>
</dbReference>
<gene>
    <name evidence="1" type="ORF">OBE_02306</name>
</gene>
<dbReference type="Gene3D" id="3.40.50.460">
    <property type="entry name" value="Phosphofructokinase domain"/>
    <property type="match status" value="1"/>
</dbReference>
<sequence>GFRRISNNPYRVGIAPLDVRECANKAKYFPKEWITPEGNNVTIDALNYFLPLIQGEPKIDYLNGIPVHFRLDQ</sequence>
<evidence type="ECO:0000313" key="1">
    <source>
        <dbReference type="EMBL" id="EKC73598.1"/>
    </source>
</evidence>
<comment type="caution">
    <text evidence="1">The sequence shown here is derived from an EMBL/GenBank/DDBJ whole genome shotgun (WGS) entry which is preliminary data.</text>
</comment>
<name>K1TUY2_9ZZZZ</name>
<protein>
    <submittedName>
        <fullName evidence="1">6-phosphofructokinase</fullName>
    </submittedName>
</protein>
<reference evidence="1" key="1">
    <citation type="journal article" date="2013" name="Environ. Microbiol.">
        <title>Microbiota from the distal guts of lean and obese adolescents exhibit partial functional redundancy besides clear differences in community structure.</title>
        <authorList>
            <person name="Ferrer M."/>
            <person name="Ruiz A."/>
            <person name="Lanza F."/>
            <person name="Haange S.B."/>
            <person name="Oberbach A."/>
            <person name="Till H."/>
            <person name="Bargiela R."/>
            <person name="Campoy C."/>
            <person name="Segura M.T."/>
            <person name="Richter M."/>
            <person name="von Bergen M."/>
            <person name="Seifert J."/>
            <person name="Suarez A."/>
        </authorList>
    </citation>
    <scope>NUCLEOTIDE SEQUENCE</scope>
</reference>
<organism evidence="1">
    <name type="scientific">human gut metagenome</name>
    <dbReference type="NCBI Taxonomy" id="408170"/>
    <lineage>
        <taxon>unclassified sequences</taxon>
        <taxon>metagenomes</taxon>
        <taxon>organismal metagenomes</taxon>
    </lineage>
</organism>
<dbReference type="SUPFAM" id="SSF53784">
    <property type="entry name" value="Phosphofructokinase"/>
    <property type="match status" value="1"/>
</dbReference>
<dbReference type="Gene3D" id="3.40.50.450">
    <property type="match status" value="1"/>
</dbReference>
<dbReference type="EMBL" id="AJWZ01001499">
    <property type="protein sequence ID" value="EKC73598.1"/>
    <property type="molecule type" value="Genomic_DNA"/>
</dbReference>
<dbReference type="AlphaFoldDB" id="K1TUY2"/>
<feature type="non-terminal residue" evidence="1">
    <location>
        <position position="1"/>
    </location>
</feature>
<keyword evidence="1" id="KW-0808">Transferase</keyword>
<dbReference type="InterPro" id="IPR035966">
    <property type="entry name" value="PKF_sf"/>
</dbReference>
<keyword evidence="1" id="KW-0418">Kinase</keyword>